<dbReference type="Proteomes" id="UP000199370">
    <property type="component" value="Unassembled WGS sequence"/>
</dbReference>
<feature type="transmembrane region" description="Helical" evidence="1">
    <location>
        <begin position="80"/>
        <end position="98"/>
    </location>
</feature>
<dbReference type="AlphaFoldDB" id="A0A1H0ARK3"/>
<name>A0A1H0ARK3_9EURY</name>
<gene>
    <name evidence="2" type="ORF">SAMN05192554_12913</name>
</gene>
<keyword evidence="1" id="KW-0812">Transmembrane</keyword>
<dbReference type="InterPro" id="IPR055943">
    <property type="entry name" value="DUF7521"/>
</dbReference>
<keyword evidence="3" id="KW-1185">Reference proteome</keyword>
<dbReference type="EMBL" id="FNIA01000029">
    <property type="protein sequence ID" value="SDN35995.1"/>
    <property type="molecule type" value="Genomic_DNA"/>
</dbReference>
<sequence length="101" mass="10540">MQGVTTTGGPTILVLTLFVGVFVSIALAGVIAYRAYRGYQRTRSTRLLALSAGLFTVVAVPKLLNLVLSTLQYPADTTSTAAAATRLAGLCVVLYAIYAGD</sequence>
<dbReference type="OrthoDB" id="221164at2157"/>
<keyword evidence="1" id="KW-0472">Membrane</keyword>
<accession>A0A1H0ARK3</accession>
<dbReference type="STRING" id="996166.SAMN05192554_12913"/>
<reference evidence="2 3" key="1">
    <citation type="submission" date="2016-10" db="EMBL/GenBank/DDBJ databases">
        <authorList>
            <person name="de Groot N.N."/>
        </authorList>
    </citation>
    <scope>NUCLEOTIDE SEQUENCE [LARGE SCALE GENOMIC DNA]</scope>
    <source>
        <strain evidence="3">EB21,IBRC-M 10013,KCTC 4048</strain>
    </source>
</reference>
<feature type="transmembrane region" description="Helical" evidence="1">
    <location>
        <begin position="12"/>
        <end position="35"/>
    </location>
</feature>
<evidence type="ECO:0000256" key="1">
    <source>
        <dbReference type="SAM" id="Phobius"/>
    </source>
</evidence>
<dbReference type="RefSeq" id="WP_089736078.1">
    <property type="nucleotide sequence ID" value="NZ_FNIA01000029.1"/>
</dbReference>
<evidence type="ECO:0000313" key="3">
    <source>
        <dbReference type="Proteomes" id="UP000199370"/>
    </source>
</evidence>
<protein>
    <submittedName>
        <fullName evidence="2">Uncharacterized protein</fullName>
    </submittedName>
</protein>
<proteinExistence type="predicted"/>
<dbReference type="Pfam" id="PF24365">
    <property type="entry name" value="DUF7521"/>
    <property type="match status" value="1"/>
</dbReference>
<organism evidence="2 3">
    <name type="scientific">Haloarchaeobius iranensis</name>
    <dbReference type="NCBI Taxonomy" id="996166"/>
    <lineage>
        <taxon>Archaea</taxon>
        <taxon>Methanobacteriati</taxon>
        <taxon>Methanobacteriota</taxon>
        <taxon>Stenosarchaea group</taxon>
        <taxon>Halobacteria</taxon>
        <taxon>Halobacteriales</taxon>
        <taxon>Halorubellaceae</taxon>
        <taxon>Haloarchaeobius</taxon>
    </lineage>
</organism>
<feature type="transmembrane region" description="Helical" evidence="1">
    <location>
        <begin position="47"/>
        <end position="68"/>
    </location>
</feature>
<keyword evidence="1" id="KW-1133">Transmembrane helix</keyword>
<evidence type="ECO:0000313" key="2">
    <source>
        <dbReference type="EMBL" id="SDN35995.1"/>
    </source>
</evidence>